<dbReference type="InterPro" id="IPR043734">
    <property type="entry name" value="DUF5678"/>
</dbReference>
<organism evidence="2 3">
    <name type="scientific">Candidatus Daviesbacteria bacterium GW2011_GWB1_41_5</name>
    <dbReference type="NCBI Taxonomy" id="1618429"/>
    <lineage>
        <taxon>Bacteria</taxon>
        <taxon>Candidatus Daviesiibacteriota</taxon>
    </lineage>
</organism>
<reference evidence="2 3" key="1">
    <citation type="journal article" date="2015" name="Nature">
        <title>rRNA introns, odd ribosomes, and small enigmatic genomes across a large radiation of phyla.</title>
        <authorList>
            <person name="Brown C.T."/>
            <person name="Hug L.A."/>
            <person name="Thomas B.C."/>
            <person name="Sharon I."/>
            <person name="Castelle C.J."/>
            <person name="Singh A."/>
            <person name="Wilkins M.J."/>
            <person name="Williams K.H."/>
            <person name="Banfield J.F."/>
        </authorList>
    </citation>
    <scope>NUCLEOTIDE SEQUENCE [LARGE SCALE GENOMIC DNA]</scope>
</reference>
<dbReference type="AlphaFoldDB" id="A0A0G0ZJH7"/>
<evidence type="ECO:0000313" key="2">
    <source>
        <dbReference type="EMBL" id="KKS13093.1"/>
    </source>
</evidence>
<evidence type="ECO:0000259" key="1">
    <source>
        <dbReference type="Pfam" id="PF18929"/>
    </source>
</evidence>
<proteinExistence type="predicted"/>
<evidence type="ECO:0000313" key="3">
    <source>
        <dbReference type="Proteomes" id="UP000034753"/>
    </source>
</evidence>
<sequence>MLAIDWTHIYKNYKGLWVALKDDEVTVISAGKSLKETSKKAEKKGFKEPIFYYVPKKLTYFVGKVAKSEIKI</sequence>
<gene>
    <name evidence="2" type="ORF">UU67_C0032G0011</name>
</gene>
<dbReference type="EMBL" id="LCBN01000032">
    <property type="protein sequence ID" value="KKS13093.1"/>
    <property type="molecule type" value="Genomic_DNA"/>
</dbReference>
<accession>A0A0G0ZJH7</accession>
<dbReference type="Pfam" id="PF18929">
    <property type="entry name" value="DUF5678"/>
    <property type="match status" value="1"/>
</dbReference>
<feature type="domain" description="DUF5678" evidence="1">
    <location>
        <begin position="11"/>
        <end position="57"/>
    </location>
</feature>
<dbReference type="Proteomes" id="UP000034753">
    <property type="component" value="Unassembled WGS sequence"/>
</dbReference>
<comment type="caution">
    <text evidence="2">The sequence shown here is derived from an EMBL/GenBank/DDBJ whole genome shotgun (WGS) entry which is preliminary data.</text>
</comment>
<protein>
    <recommendedName>
        <fullName evidence="1">DUF5678 domain-containing protein</fullName>
    </recommendedName>
</protein>
<name>A0A0G0ZJH7_9BACT</name>